<dbReference type="AlphaFoldDB" id="A0A562PEL7"/>
<sequence length="133" mass="14236">MKTVGRITILGNIPLRALLAVVFLVMSALQPGLFATAKAKGSQVRMDIQAEMPAHDMGDHGATTDDTDRPEHHHGAKQSADKSCEVHCAPANAVPVDCPDMEHVVSRCFAPVVAVTLPLGEYAALIRPPRHLN</sequence>
<evidence type="ECO:0008006" key="4">
    <source>
        <dbReference type="Google" id="ProtNLM"/>
    </source>
</evidence>
<accession>A0A562PEL7</accession>
<evidence type="ECO:0000256" key="1">
    <source>
        <dbReference type="SAM" id="MobiDB-lite"/>
    </source>
</evidence>
<reference evidence="2 3" key="1">
    <citation type="journal article" date="2015" name="Stand. Genomic Sci.">
        <title>Genomic Encyclopedia of Bacterial and Archaeal Type Strains, Phase III: the genomes of soil and plant-associated and newly described type strains.</title>
        <authorList>
            <person name="Whitman W.B."/>
            <person name="Woyke T."/>
            <person name="Klenk H.P."/>
            <person name="Zhou Y."/>
            <person name="Lilburn T.G."/>
            <person name="Beck B.J."/>
            <person name="De Vos P."/>
            <person name="Vandamme P."/>
            <person name="Eisen J.A."/>
            <person name="Garrity G."/>
            <person name="Hugenholtz P."/>
            <person name="Kyrpides N.C."/>
        </authorList>
    </citation>
    <scope>NUCLEOTIDE SEQUENCE [LARGE SCALE GENOMIC DNA]</scope>
    <source>
        <strain evidence="2 3">CGMCC 1.2546</strain>
    </source>
</reference>
<dbReference type="Proteomes" id="UP000317122">
    <property type="component" value="Unassembled WGS sequence"/>
</dbReference>
<proteinExistence type="predicted"/>
<evidence type="ECO:0000313" key="2">
    <source>
        <dbReference type="EMBL" id="TWI42793.1"/>
    </source>
</evidence>
<gene>
    <name evidence="2" type="ORF">IQ26_00557</name>
</gene>
<keyword evidence="3" id="KW-1185">Reference proteome</keyword>
<name>A0A562PEL7_9HYPH</name>
<comment type="caution">
    <text evidence="2">The sequence shown here is derived from an EMBL/GenBank/DDBJ whole genome shotgun (WGS) entry which is preliminary data.</text>
</comment>
<protein>
    <recommendedName>
        <fullName evidence="4">CopL family metal-binding regulatory protein</fullName>
    </recommendedName>
</protein>
<dbReference type="EMBL" id="VLKT01000002">
    <property type="protein sequence ID" value="TWI42793.1"/>
    <property type="molecule type" value="Genomic_DNA"/>
</dbReference>
<evidence type="ECO:0000313" key="3">
    <source>
        <dbReference type="Proteomes" id="UP000317122"/>
    </source>
</evidence>
<feature type="region of interest" description="Disordered" evidence="1">
    <location>
        <begin position="55"/>
        <end position="81"/>
    </location>
</feature>
<organism evidence="2 3">
    <name type="scientific">Mesorhizobium tianshanense</name>
    <dbReference type="NCBI Taxonomy" id="39844"/>
    <lineage>
        <taxon>Bacteria</taxon>
        <taxon>Pseudomonadati</taxon>
        <taxon>Pseudomonadota</taxon>
        <taxon>Alphaproteobacteria</taxon>
        <taxon>Hyphomicrobiales</taxon>
        <taxon>Phyllobacteriaceae</taxon>
        <taxon>Mesorhizobium</taxon>
    </lineage>
</organism>